<sequence length="92" mass="9456">MAGGVVVVVMVVVVVVIRHPPPTTTSTTTTVAQTSSASSLPPPSRGSGAWCRAVVRFGHRGGVGGSWTGCFGRLVADLDRRLFSPPAATHCI</sequence>
<evidence type="ECO:0008006" key="5">
    <source>
        <dbReference type="Google" id="ProtNLM"/>
    </source>
</evidence>
<evidence type="ECO:0000313" key="4">
    <source>
        <dbReference type="Proteomes" id="UP000324222"/>
    </source>
</evidence>
<feature type="signal peptide" evidence="2">
    <location>
        <begin position="1"/>
        <end position="25"/>
    </location>
</feature>
<organism evidence="3 4">
    <name type="scientific">Portunus trituberculatus</name>
    <name type="common">Swimming crab</name>
    <name type="synonym">Neptunus trituberculatus</name>
    <dbReference type="NCBI Taxonomy" id="210409"/>
    <lineage>
        <taxon>Eukaryota</taxon>
        <taxon>Metazoa</taxon>
        <taxon>Ecdysozoa</taxon>
        <taxon>Arthropoda</taxon>
        <taxon>Crustacea</taxon>
        <taxon>Multicrustacea</taxon>
        <taxon>Malacostraca</taxon>
        <taxon>Eumalacostraca</taxon>
        <taxon>Eucarida</taxon>
        <taxon>Decapoda</taxon>
        <taxon>Pleocyemata</taxon>
        <taxon>Brachyura</taxon>
        <taxon>Eubrachyura</taxon>
        <taxon>Portunoidea</taxon>
        <taxon>Portunidae</taxon>
        <taxon>Portuninae</taxon>
        <taxon>Portunus</taxon>
    </lineage>
</organism>
<evidence type="ECO:0000313" key="3">
    <source>
        <dbReference type="EMBL" id="MPC53278.1"/>
    </source>
</evidence>
<gene>
    <name evidence="3" type="ORF">E2C01_047167</name>
</gene>
<feature type="region of interest" description="Disordered" evidence="1">
    <location>
        <begin position="23"/>
        <end position="47"/>
    </location>
</feature>
<accession>A0A5B7G831</accession>
<evidence type="ECO:0000256" key="1">
    <source>
        <dbReference type="SAM" id="MobiDB-lite"/>
    </source>
</evidence>
<feature type="compositionally biased region" description="Low complexity" evidence="1">
    <location>
        <begin position="24"/>
        <end position="39"/>
    </location>
</feature>
<keyword evidence="2" id="KW-0732">Signal</keyword>
<dbReference type="EMBL" id="VSRR010011503">
    <property type="protein sequence ID" value="MPC53278.1"/>
    <property type="molecule type" value="Genomic_DNA"/>
</dbReference>
<feature type="chain" id="PRO_5022925939" description="Secreted peptide" evidence="2">
    <location>
        <begin position="26"/>
        <end position="92"/>
    </location>
</feature>
<protein>
    <recommendedName>
        <fullName evidence="5">Secreted peptide</fullName>
    </recommendedName>
</protein>
<evidence type="ECO:0000256" key="2">
    <source>
        <dbReference type="SAM" id="SignalP"/>
    </source>
</evidence>
<dbReference type="Proteomes" id="UP000324222">
    <property type="component" value="Unassembled WGS sequence"/>
</dbReference>
<comment type="caution">
    <text evidence="3">The sequence shown here is derived from an EMBL/GenBank/DDBJ whole genome shotgun (WGS) entry which is preliminary data.</text>
</comment>
<reference evidence="3 4" key="1">
    <citation type="submission" date="2019-05" db="EMBL/GenBank/DDBJ databases">
        <title>Another draft genome of Portunus trituberculatus and its Hox gene families provides insights of decapod evolution.</title>
        <authorList>
            <person name="Jeong J.-H."/>
            <person name="Song I."/>
            <person name="Kim S."/>
            <person name="Choi T."/>
            <person name="Kim D."/>
            <person name="Ryu S."/>
            <person name="Kim W."/>
        </authorList>
    </citation>
    <scope>NUCLEOTIDE SEQUENCE [LARGE SCALE GENOMIC DNA]</scope>
    <source>
        <tissue evidence="3">Muscle</tissue>
    </source>
</reference>
<keyword evidence="4" id="KW-1185">Reference proteome</keyword>
<dbReference type="AlphaFoldDB" id="A0A5B7G831"/>
<name>A0A5B7G831_PORTR</name>
<proteinExistence type="predicted"/>